<protein>
    <recommendedName>
        <fullName evidence="3">Serine protease</fullName>
    </recommendedName>
</protein>
<proteinExistence type="predicted"/>
<gene>
    <name evidence="1" type="ORF">GCM10011402_34150</name>
</gene>
<dbReference type="InterPro" id="IPR009003">
    <property type="entry name" value="Peptidase_S1_PA"/>
</dbReference>
<keyword evidence="2" id="KW-1185">Reference proteome</keyword>
<evidence type="ECO:0008006" key="3">
    <source>
        <dbReference type="Google" id="ProtNLM"/>
    </source>
</evidence>
<organism evidence="1 2">
    <name type="scientific">Paracoccus acridae</name>
    <dbReference type="NCBI Taxonomy" id="1795310"/>
    <lineage>
        <taxon>Bacteria</taxon>
        <taxon>Pseudomonadati</taxon>
        <taxon>Pseudomonadota</taxon>
        <taxon>Alphaproteobacteria</taxon>
        <taxon>Rhodobacterales</taxon>
        <taxon>Paracoccaceae</taxon>
        <taxon>Paracoccus</taxon>
    </lineage>
</organism>
<name>A0ABQ1VN36_9RHOB</name>
<dbReference type="Proteomes" id="UP000640509">
    <property type="component" value="Unassembled WGS sequence"/>
</dbReference>
<dbReference type="Gene3D" id="2.40.10.10">
    <property type="entry name" value="Trypsin-like serine proteases"/>
    <property type="match status" value="2"/>
</dbReference>
<comment type="caution">
    <text evidence="1">The sequence shown here is derived from an EMBL/GenBank/DDBJ whole genome shotgun (WGS) entry which is preliminary data.</text>
</comment>
<evidence type="ECO:0000313" key="2">
    <source>
        <dbReference type="Proteomes" id="UP000640509"/>
    </source>
</evidence>
<dbReference type="InterPro" id="IPR043504">
    <property type="entry name" value="Peptidase_S1_PA_chymotrypsin"/>
</dbReference>
<accession>A0ABQ1VN36</accession>
<dbReference type="RefSeq" id="WP_188716746.1">
    <property type="nucleotide sequence ID" value="NZ_BMIV01000020.1"/>
</dbReference>
<dbReference type="EMBL" id="BMIV01000020">
    <property type="protein sequence ID" value="GGF78689.1"/>
    <property type="molecule type" value="Genomic_DNA"/>
</dbReference>
<sequence length="228" mass="24396">MSSGPYVWKERPLAAGIQIAVVGFGGFNIAPGTIGCFVRQGPKPGVVEADSPPYLLTAGHVLKPQKKGGITPIDARVYQPEPAGWINGVATTSEVHYAGTLDAGIALLDDDTKYRNYVWKIGDIKDIADPVDGMIVQKHGRTTGRTVGRITMSSYTYGDFHDLIQITFDKDNPANNAKRFGSEGDSGAPIMTGEGRLVGILHAVDDDGSGGYACKIRNIFNEMRLSLA</sequence>
<dbReference type="SUPFAM" id="SSF50494">
    <property type="entry name" value="Trypsin-like serine proteases"/>
    <property type="match status" value="1"/>
</dbReference>
<reference evidence="2" key="1">
    <citation type="journal article" date="2019" name="Int. J. Syst. Evol. Microbiol.">
        <title>The Global Catalogue of Microorganisms (GCM) 10K type strain sequencing project: providing services to taxonomists for standard genome sequencing and annotation.</title>
        <authorList>
            <consortium name="The Broad Institute Genomics Platform"/>
            <consortium name="The Broad Institute Genome Sequencing Center for Infectious Disease"/>
            <person name="Wu L."/>
            <person name="Ma J."/>
        </authorList>
    </citation>
    <scope>NUCLEOTIDE SEQUENCE [LARGE SCALE GENOMIC DNA]</scope>
    <source>
        <strain evidence="2">CGMCC 1.15419</strain>
    </source>
</reference>
<evidence type="ECO:0000313" key="1">
    <source>
        <dbReference type="EMBL" id="GGF78689.1"/>
    </source>
</evidence>